<evidence type="ECO:0000313" key="3">
    <source>
        <dbReference type="Proteomes" id="UP001596107"/>
    </source>
</evidence>
<feature type="transmembrane region" description="Helical" evidence="1">
    <location>
        <begin position="37"/>
        <end position="58"/>
    </location>
</feature>
<reference evidence="3" key="1">
    <citation type="journal article" date="2019" name="Int. J. Syst. Evol. Microbiol.">
        <title>The Global Catalogue of Microorganisms (GCM) 10K type strain sequencing project: providing services to taxonomists for standard genome sequencing and annotation.</title>
        <authorList>
            <consortium name="The Broad Institute Genomics Platform"/>
            <consortium name="The Broad Institute Genome Sequencing Center for Infectious Disease"/>
            <person name="Wu L."/>
            <person name="Ma J."/>
        </authorList>
    </citation>
    <scope>NUCLEOTIDE SEQUENCE [LARGE SCALE GENOMIC DNA]</scope>
    <source>
        <strain evidence="3">JCM 3366</strain>
    </source>
</reference>
<dbReference type="EMBL" id="JBHSNB010000003">
    <property type="protein sequence ID" value="MFC5586192.1"/>
    <property type="molecule type" value="Genomic_DNA"/>
</dbReference>
<keyword evidence="1" id="KW-0812">Transmembrane</keyword>
<evidence type="ECO:0000256" key="1">
    <source>
        <dbReference type="SAM" id="Phobius"/>
    </source>
</evidence>
<proteinExistence type="predicted"/>
<sequence>MLMKLDTSWLIFTLVAVTMIAYLLSLGLNAALKDDGFGAMGTAMIIATAFFGTIYLANRNGIRFSSLTEGTLAGLAGAFAVLLVLVMAKALLRRLS</sequence>
<evidence type="ECO:0000313" key="2">
    <source>
        <dbReference type="EMBL" id="MFC5586192.1"/>
    </source>
</evidence>
<dbReference type="RefSeq" id="WP_223021642.1">
    <property type="nucleotide sequence ID" value="NZ_CP078143.1"/>
</dbReference>
<keyword evidence="3" id="KW-1185">Reference proteome</keyword>
<name>A0ABW0TAK2_9HYPH</name>
<keyword evidence="1" id="KW-1133">Transmembrane helix</keyword>
<keyword evidence="1" id="KW-0472">Membrane</keyword>
<gene>
    <name evidence="2" type="ORF">ACFPOD_13830</name>
</gene>
<organism evidence="2 3">
    <name type="scientific">Nitratireductor kimnyeongensis</name>
    <dbReference type="NCBI Taxonomy" id="430679"/>
    <lineage>
        <taxon>Bacteria</taxon>
        <taxon>Pseudomonadati</taxon>
        <taxon>Pseudomonadota</taxon>
        <taxon>Alphaproteobacteria</taxon>
        <taxon>Hyphomicrobiales</taxon>
        <taxon>Phyllobacteriaceae</taxon>
        <taxon>Nitratireductor</taxon>
    </lineage>
</organism>
<feature type="transmembrane region" description="Helical" evidence="1">
    <location>
        <begin position="70"/>
        <end position="92"/>
    </location>
</feature>
<accession>A0ABW0TAK2</accession>
<comment type="caution">
    <text evidence="2">The sequence shown here is derived from an EMBL/GenBank/DDBJ whole genome shotgun (WGS) entry which is preliminary data.</text>
</comment>
<dbReference type="Proteomes" id="UP001596107">
    <property type="component" value="Unassembled WGS sequence"/>
</dbReference>
<protein>
    <submittedName>
        <fullName evidence="2">Uncharacterized protein</fullName>
    </submittedName>
</protein>
<feature type="transmembrane region" description="Helical" evidence="1">
    <location>
        <begin position="9"/>
        <end position="31"/>
    </location>
</feature>